<dbReference type="Gene3D" id="2.40.30.170">
    <property type="match status" value="1"/>
</dbReference>
<evidence type="ECO:0000259" key="6">
    <source>
        <dbReference type="Pfam" id="PF25881"/>
    </source>
</evidence>
<dbReference type="InterPro" id="IPR058792">
    <property type="entry name" value="Beta-barrel_RND_2"/>
</dbReference>
<keyword evidence="9" id="KW-1185">Reference proteome</keyword>
<dbReference type="RefSeq" id="WP_347438249.1">
    <property type="nucleotide sequence ID" value="NZ_CP089291.1"/>
</dbReference>
<dbReference type="NCBIfam" id="TIGR01730">
    <property type="entry name" value="RND_mfp"/>
    <property type="match status" value="1"/>
</dbReference>
<dbReference type="Pfam" id="PF25954">
    <property type="entry name" value="Beta-barrel_RND_2"/>
    <property type="match status" value="1"/>
</dbReference>
<protein>
    <submittedName>
        <fullName evidence="8">Efflux RND transporter periplasmic adaptor subunit</fullName>
    </submittedName>
</protein>
<dbReference type="Gene3D" id="2.40.50.100">
    <property type="match status" value="1"/>
</dbReference>
<evidence type="ECO:0000313" key="9">
    <source>
        <dbReference type="Proteomes" id="UP000830167"/>
    </source>
</evidence>
<comment type="similarity">
    <text evidence="2">Belongs to the membrane fusion protein (MFP) (TC 8.A.1) family.</text>
</comment>
<organism evidence="8 9">
    <name type="scientific">Fodinisporobacter ferrooxydans</name>
    <dbReference type="NCBI Taxonomy" id="2901836"/>
    <lineage>
        <taxon>Bacteria</taxon>
        <taxon>Bacillati</taxon>
        <taxon>Bacillota</taxon>
        <taxon>Bacilli</taxon>
        <taxon>Bacillales</taxon>
        <taxon>Alicyclobacillaceae</taxon>
        <taxon>Fodinisporobacter</taxon>
    </lineage>
</organism>
<evidence type="ECO:0000256" key="1">
    <source>
        <dbReference type="ARBA" id="ARBA00004196"/>
    </source>
</evidence>
<accession>A0ABY4CM28</accession>
<feature type="domain" description="YbhG-like alpha-helical hairpin" evidence="6">
    <location>
        <begin position="146"/>
        <end position="236"/>
    </location>
</feature>
<comment type="subcellular location">
    <subcellularLocation>
        <location evidence="1">Cell envelope</location>
    </subcellularLocation>
</comment>
<dbReference type="InterPro" id="IPR050465">
    <property type="entry name" value="UPF0194_transport"/>
</dbReference>
<feature type="domain" description="CusB-like beta-barrel" evidence="7">
    <location>
        <begin position="309"/>
        <end position="384"/>
    </location>
</feature>
<dbReference type="PROSITE" id="PS51257">
    <property type="entry name" value="PROKAR_LIPOPROTEIN"/>
    <property type="match status" value="1"/>
</dbReference>
<dbReference type="Gene3D" id="1.10.287.470">
    <property type="entry name" value="Helix hairpin bin"/>
    <property type="match status" value="1"/>
</dbReference>
<dbReference type="Proteomes" id="UP000830167">
    <property type="component" value="Chromosome"/>
</dbReference>
<reference evidence="8" key="1">
    <citation type="submission" date="2021-12" db="EMBL/GenBank/DDBJ databases">
        <title>Alicyclobacillaceae gen. nov., sp. nov., isolated from chalcocite enrichment system.</title>
        <authorList>
            <person name="Jiang Z."/>
        </authorList>
    </citation>
    <scope>NUCLEOTIDE SEQUENCE</scope>
    <source>
        <strain evidence="8">MYW30-H2</strain>
    </source>
</reference>
<evidence type="ECO:0000256" key="5">
    <source>
        <dbReference type="SAM" id="Phobius"/>
    </source>
</evidence>
<evidence type="ECO:0000259" key="7">
    <source>
        <dbReference type="Pfam" id="PF25954"/>
    </source>
</evidence>
<dbReference type="SUPFAM" id="SSF111369">
    <property type="entry name" value="HlyD-like secretion proteins"/>
    <property type="match status" value="3"/>
</dbReference>
<proteinExistence type="inferred from homology"/>
<evidence type="ECO:0000256" key="3">
    <source>
        <dbReference type="ARBA" id="ARBA00023054"/>
    </source>
</evidence>
<dbReference type="Pfam" id="PF25881">
    <property type="entry name" value="HH_YBHG"/>
    <property type="match status" value="1"/>
</dbReference>
<evidence type="ECO:0000256" key="2">
    <source>
        <dbReference type="ARBA" id="ARBA00009477"/>
    </source>
</evidence>
<keyword evidence="5" id="KW-0812">Transmembrane</keyword>
<dbReference type="PANTHER" id="PTHR32347">
    <property type="entry name" value="EFFLUX SYSTEM COMPONENT YKNX-RELATED"/>
    <property type="match status" value="1"/>
</dbReference>
<keyword evidence="3 4" id="KW-0175">Coiled coil</keyword>
<sequence length="385" mass="41426">MNKKSVPLYIGLIMSASVFSLYGCGAVKPAMLQVQSGGSGQGGQQQGNYLLFTGKLSGIEEVQIYPKISGRVTTVSKDIGNAVNPGDVLVQLETTDLQAQLNSAQSDLAMAQAKYQDVTNGTRPEDIQAAQAAYEQALNHYEDVKNGTRPEQLDSLKAALATAQANYENAKQELDRNQALFDQGVIAKQAFDNIQVSYQQANAAYVAAQNNLKLAEEGPTQDTLNSLKAAVDQAKALYDKARNGATPQQIEEAKAALQKAQANVNLNQYNYDNGTLKSPIKGYVAARNIDPGEMANPSSSLMTIVDTDQVYLSIDVPENELKYIKQNADADVQVAALGKTVKGKISIISPQAEPNSDKYLVKILINNPDHSLRAGMTGVVKIKDK</sequence>
<feature type="transmembrane region" description="Helical" evidence="5">
    <location>
        <begin position="6"/>
        <end position="27"/>
    </location>
</feature>
<evidence type="ECO:0000313" key="8">
    <source>
        <dbReference type="EMBL" id="UOF91557.1"/>
    </source>
</evidence>
<dbReference type="EMBL" id="CP089291">
    <property type="protein sequence ID" value="UOF91557.1"/>
    <property type="molecule type" value="Genomic_DNA"/>
</dbReference>
<keyword evidence="5" id="KW-0472">Membrane</keyword>
<keyword evidence="5" id="KW-1133">Transmembrane helix</keyword>
<dbReference type="InterPro" id="IPR006143">
    <property type="entry name" value="RND_pump_MFP"/>
</dbReference>
<name>A0ABY4CM28_9BACL</name>
<gene>
    <name evidence="8" type="ORF">LSG31_04710</name>
</gene>
<evidence type="ECO:0000256" key="4">
    <source>
        <dbReference type="SAM" id="Coils"/>
    </source>
</evidence>
<dbReference type="InterPro" id="IPR059052">
    <property type="entry name" value="HH_YbhG-like"/>
</dbReference>
<feature type="coiled-coil region" evidence="4">
    <location>
        <begin position="153"/>
        <end position="270"/>
    </location>
</feature>